<dbReference type="InterPro" id="IPR000259">
    <property type="entry name" value="Adhesion_dom_fimbrial"/>
</dbReference>
<evidence type="ECO:0000256" key="4">
    <source>
        <dbReference type="ARBA" id="ARBA00023263"/>
    </source>
</evidence>
<keyword evidence="3 5" id="KW-0732">Signal</keyword>
<reference evidence="7 8" key="1">
    <citation type="submission" date="2020-03" db="EMBL/GenBank/DDBJ databases">
        <authorList>
            <person name="Zhu W."/>
        </authorList>
    </citation>
    <scope>NUCLEOTIDE SEQUENCE [LARGE SCALE GENOMIC DNA]</scope>
    <source>
        <strain evidence="7 8">185</strain>
    </source>
</reference>
<evidence type="ECO:0000259" key="6">
    <source>
        <dbReference type="Pfam" id="PF00419"/>
    </source>
</evidence>
<evidence type="ECO:0000256" key="5">
    <source>
        <dbReference type="SAM" id="SignalP"/>
    </source>
</evidence>
<dbReference type="RefSeq" id="WP_166327346.1">
    <property type="nucleotide sequence ID" value="NZ_CP049916.1"/>
</dbReference>
<dbReference type="Pfam" id="PF00419">
    <property type="entry name" value="Fimbrial"/>
    <property type="match status" value="1"/>
</dbReference>
<evidence type="ECO:0000256" key="1">
    <source>
        <dbReference type="ARBA" id="ARBA00004561"/>
    </source>
</evidence>
<dbReference type="InterPro" id="IPR050263">
    <property type="entry name" value="Bact_Fimbrial_Adh_Pro"/>
</dbReference>
<evidence type="ECO:0000256" key="3">
    <source>
        <dbReference type="ARBA" id="ARBA00022729"/>
    </source>
</evidence>
<proteinExistence type="inferred from homology"/>
<dbReference type="AlphaFoldDB" id="A0A6G8S7V0"/>
<sequence length="359" mass="39656">MKINMGFSLFLIIFSFCSTTHAKLTCQGQLSSYLHADRSPHIYNTFSVDMNYKDSHNIYDFYSYEIKSKNLINCTSDLGVSTGVGKISKFNAFAGNSNIDSSRSTSFDGTGYLFFKIKNTGNEFIDNHAYISFWFKDDLTAWLGTKDFIINSNLINFGQDLNITQVRFYFTDIPTTSIHNIPINIGVLTVNMRDRTAALGGSEVTISQETKIWLNVNPAPIKTCEIDNQTVTLPSIPDIALNGAGAEAGATAFSVVAKCNPQGVARTLTGMMIDNNQVDNTSFVLKNTNTESNVGIKVQDTDLNRPVYYNAGFNFGTTTNSKTYVFITKNFRASYYKLSSDPTLAGLVNSQAIISVSYP</sequence>
<dbReference type="Proteomes" id="UP000501939">
    <property type="component" value="Chromosome"/>
</dbReference>
<keyword evidence="8" id="KW-1185">Reference proteome</keyword>
<dbReference type="InterPro" id="IPR008966">
    <property type="entry name" value="Adhesion_dom_sf"/>
</dbReference>
<comment type="similarity">
    <text evidence="2">Belongs to the fimbrial protein family.</text>
</comment>
<dbReference type="PANTHER" id="PTHR33420">
    <property type="entry name" value="FIMBRIAL SUBUNIT ELFA-RELATED"/>
    <property type="match status" value="1"/>
</dbReference>
<keyword evidence="4" id="KW-0281">Fimbrium</keyword>
<feature type="chain" id="PRO_5026119431" evidence="5">
    <location>
        <begin position="23"/>
        <end position="359"/>
    </location>
</feature>
<gene>
    <name evidence="7" type="ORF">G8D99_15285</name>
</gene>
<name>A0A6G8S7V0_9GAMM</name>
<dbReference type="EMBL" id="CP049916">
    <property type="protein sequence ID" value="QIO10237.1"/>
    <property type="molecule type" value="Genomic_DNA"/>
</dbReference>
<feature type="signal peptide" evidence="5">
    <location>
        <begin position="1"/>
        <end position="22"/>
    </location>
</feature>
<evidence type="ECO:0000313" key="7">
    <source>
        <dbReference type="EMBL" id="QIO10237.1"/>
    </source>
</evidence>
<dbReference type="Gene3D" id="2.60.40.1090">
    <property type="entry name" value="Fimbrial-type adhesion domain"/>
    <property type="match status" value="1"/>
</dbReference>
<dbReference type="GO" id="GO:0043709">
    <property type="term" value="P:cell adhesion involved in single-species biofilm formation"/>
    <property type="evidence" value="ECO:0007669"/>
    <property type="project" value="TreeGrafter"/>
</dbReference>
<dbReference type="PANTHER" id="PTHR33420:SF3">
    <property type="entry name" value="FIMBRIAL SUBUNIT ELFA"/>
    <property type="match status" value="1"/>
</dbReference>
<organism evidence="7 8">
    <name type="scientific">Acinetobacter lanii</name>
    <dbReference type="NCBI Taxonomy" id="2715163"/>
    <lineage>
        <taxon>Bacteria</taxon>
        <taxon>Pseudomonadati</taxon>
        <taxon>Pseudomonadota</taxon>
        <taxon>Gammaproteobacteria</taxon>
        <taxon>Moraxellales</taxon>
        <taxon>Moraxellaceae</taxon>
        <taxon>Acinetobacter</taxon>
    </lineage>
</organism>
<dbReference type="KEGG" id="alj:G8D99_15285"/>
<feature type="domain" description="Fimbrial-type adhesion" evidence="6">
    <location>
        <begin position="222"/>
        <end position="358"/>
    </location>
</feature>
<dbReference type="GO" id="GO:0009289">
    <property type="term" value="C:pilus"/>
    <property type="evidence" value="ECO:0007669"/>
    <property type="project" value="UniProtKB-SubCell"/>
</dbReference>
<evidence type="ECO:0000256" key="2">
    <source>
        <dbReference type="ARBA" id="ARBA00006671"/>
    </source>
</evidence>
<dbReference type="SUPFAM" id="SSF49401">
    <property type="entry name" value="Bacterial adhesins"/>
    <property type="match status" value="1"/>
</dbReference>
<dbReference type="InterPro" id="IPR036937">
    <property type="entry name" value="Adhesion_dom_fimbrial_sf"/>
</dbReference>
<protein>
    <submittedName>
        <fullName evidence="7">Fimbrial protein</fullName>
    </submittedName>
</protein>
<accession>A0A6G8S7V0</accession>
<evidence type="ECO:0000313" key="8">
    <source>
        <dbReference type="Proteomes" id="UP000501939"/>
    </source>
</evidence>
<comment type="subcellular location">
    <subcellularLocation>
        <location evidence="1">Fimbrium</location>
    </subcellularLocation>
</comment>